<sequence>MRHSQRAVQKTHRGFSGGDGVFDSDKKGSDRRNAGGNNKWNTAAVTPAWNKGKDEGWFLVLGCVDSGELLGLKRVGYIATRATFHLTFHTPPVP</sequence>
<reference evidence="2" key="1">
    <citation type="submission" date="2020-11" db="EMBL/GenBank/DDBJ databases">
        <authorList>
            <person name="Tran Van P."/>
        </authorList>
    </citation>
    <scope>NUCLEOTIDE SEQUENCE</scope>
</reference>
<feature type="compositionally biased region" description="Basic residues" evidence="1">
    <location>
        <begin position="1"/>
        <end position="13"/>
    </location>
</feature>
<dbReference type="InterPro" id="IPR014756">
    <property type="entry name" value="Ig_E-set"/>
</dbReference>
<dbReference type="Proteomes" id="UP000678499">
    <property type="component" value="Unassembled WGS sequence"/>
</dbReference>
<feature type="non-terminal residue" evidence="2">
    <location>
        <position position="94"/>
    </location>
</feature>
<dbReference type="SUPFAM" id="SSF81296">
    <property type="entry name" value="E set domains"/>
    <property type="match status" value="1"/>
</dbReference>
<gene>
    <name evidence="2" type="ORF">NMOB1V02_LOCUS12616</name>
</gene>
<evidence type="ECO:0000313" key="2">
    <source>
        <dbReference type="EMBL" id="CAD7285014.1"/>
    </source>
</evidence>
<dbReference type="InterPro" id="IPR035892">
    <property type="entry name" value="C2_domain_sf"/>
</dbReference>
<organism evidence="2">
    <name type="scientific">Notodromas monacha</name>
    <dbReference type="NCBI Taxonomy" id="399045"/>
    <lineage>
        <taxon>Eukaryota</taxon>
        <taxon>Metazoa</taxon>
        <taxon>Ecdysozoa</taxon>
        <taxon>Arthropoda</taxon>
        <taxon>Crustacea</taxon>
        <taxon>Oligostraca</taxon>
        <taxon>Ostracoda</taxon>
        <taxon>Podocopa</taxon>
        <taxon>Podocopida</taxon>
        <taxon>Cypridocopina</taxon>
        <taxon>Cypridoidea</taxon>
        <taxon>Cyprididae</taxon>
        <taxon>Notodromas</taxon>
    </lineage>
</organism>
<proteinExistence type="predicted"/>
<feature type="compositionally biased region" description="Polar residues" evidence="1">
    <location>
        <begin position="35"/>
        <end position="44"/>
    </location>
</feature>
<protein>
    <submittedName>
        <fullName evidence="2">Uncharacterized protein</fullName>
    </submittedName>
</protein>
<feature type="compositionally biased region" description="Basic and acidic residues" evidence="1">
    <location>
        <begin position="23"/>
        <end position="33"/>
    </location>
</feature>
<feature type="region of interest" description="Disordered" evidence="1">
    <location>
        <begin position="1"/>
        <end position="46"/>
    </location>
</feature>
<evidence type="ECO:0000256" key="1">
    <source>
        <dbReference type="SAM" id="MobiDB-lite"/>
    </source>
</evidence>
<dbReference type="EMBL" id="OA893092">
    <property type="protein sequence ID" value="CAD7285014.1"/>
    <property type="molecule type" value="Genomic_DNA"/>
</dbReference>
<evidence type="ECO:0000313" key="3">
    <source>
        <dbReference type="Proteomes" id="UP000678499"/>
    </source>
</evidence>
<dbReference type="OrthoDB" id="5575at2759"/>
<dbReference type="Gene3D" id="2.60.40.150">
    <property type="entry name" value="C2 domain"/>
    <property type="match status" value="1"/>
</dbReference>
<keyword evidence="3" id="KW-1185">Reference proteome</keyword>
<dbReference type="EMBL" id="CAJPEX010011055">
    <property type="protein sequence ID" value="CAG0925166.1"/>
    <property type="molecule type" value="Genomic_DNA"/>
</dbReference>
<accession>A0A7R9C2W9</accession>
<dbReference type="AlphaFoldDB" id="A0A7R9C2W9"/>
<name>A0A7R9C2W9_9CRUS</name>